<dbReference type="Proteomes" id="UP000016924">
    <property type="component" value="Unassembled WGS sequence"/>
</dbReference>
<gene>
    <name evidence="1" type="ORF">W97_08953</name>
</gene>
<dbReference type="HOGENOM" id="CLU_1618912_0_0_1"/>
<evidence type="ECO:0000313" key="2">
    <source>
        <dbReference type="Proteomes" id="UP000016924"/>
    </source>
</evidence>
<accession>R7Z6G6</accession>
<sequence length="164" mass="18051">MDQELERSLESAIDEFVLNLNFDTSVEDPWGFPDHKLPESPIMMSQEPQDIHSQRIVQGPTTLYPSIPGDLYDPLQGLDGAGGCHSFPTSHIEDSTNVVQYGSSAGYDQYGALSPSPEAYGFTNAQFMPQPFCPADDFNFADFFDDSAYFEGIGLEKGLLSHGQ</sequence>
<evidence type="ECO:0000313" key="1">
    <source>
        <dbReference type="EMBL" id="EON69693.1"/>
    </source>
</evidence>
<protein>
    <submittedName>
        <fullName evidence="1">Uncharacterized protein</fullName>
    </submittedName>
</protein>
<dbReference type="AlphaFoldDB" id="R7Z6G6"/>
<dbReference type="RefSeq" id="XP_007785010.1">
    <property type="nucleotide sequence ID" value="XM_007786820.1"/>
</dbReference>
<organism evidence="1 2">
    <name type="scientific">Coniosporium apollinis (strain CBS 100218)</name>
    <name type="common">Rock-inhabiting black yeast</name>
    <dbReference type="NCBI Taxonomy" id="1168221"/>
    <lineage>
        <taxon>Eukaryota</taxon>
        <taxon>Fungi</taxon>
        <taxon>Dikarya</taxon>
        <taxon>Ascomycota</taxon>
        <taxon>Pezizomycotina</taxon>
        <taxon>Dothideomycetes</taxon>
        <taxon>Dothideomycetes incertae sedis</taxon>
        <taxon>Coniosporium</taxon>
    </lineage>
</organism>
<proteinExistence type="predicted"/>
<reference evidence="2" key="1">
    <citation type="submission" date="2012-06" db="EMBL/GenBank/DDBJ databases">
        <title>The genome sequence of Coniosporium apollinis CBS 100218.</title>
        <authorList>
            <consortium name="The Broad Institute Genome Sequencing Platform"/>
            <person name="Cuomo C."/>
            <person name="Gorbushina A."/>
            <person name="Noack S."/>
            <person name="Walker B."/>
            <person name="Young S.K."/>
            <person name="Zeng Q."/>
            <person name="Gargeya S."/>
            <person name="Fitzgerald M."/>
            <person name="Haas B."/>
            <person name="Abouelleil A."/>
            <person name="Alvarado L."/>
            <person name="Arachchi H.M."/>
            <person name="Berlin A.M."/>
            <person name="Chapman S.B."/>
            <person name="Goldberg J."/>
            <person name="Griggs A."/>
            <person name="Gujja S."/>
            <person name="Hansen M."/>
            <person name="Howarth C."/>
            <person name="Imamovic A."/>
            <person name="Larimer J."/>
            <person name="McCowan C."/>
            <person name="Montmayeur A."/>
            <person name="Murphy C."/>
            <person name="Neiman D."/>
            <person name="Pearson M."/>
            <person name="Priest M."/>
            <person name="Roberts A."/>
            <person name="Saif S."/>
            <person name="Shea T."/>
            <person name="Sisk P."/>
            <person name="Sykes S."/>
            <person name="Wortman J."/>
            <person name="Nusbaum C."/>
            <person name="Birren B."/>
        </authorList>
    </citation>
    <scope>NUCLEOTIDE SEQUENCE [LARGE SCALE GENOMIC DNA]</scope>
    <source>
        <strain evidence="2">CBS 100218</strain>
    </source>
</reference>
<dbReference type="GeneID" id="19906264"/>
<name>R7Z6G6_CONA1</name>
<dbReference type="EMBL" id="JH767623">
    <property type="protein sequence ID" value="EON69693.1"/>
    <property type="molecule type" value="Genomic_DNA"/>
</dbReference>
<keyword evidence="2" id="KW-1185">Reference proteome</keyword>